<proteinExistence type="predicted"/>
<name>A0A5E4MRL0_9HEMI</name>
<dbReference type="EMBL" id="CABPRJ010001028">
    <property type="protein sequence ID" value="VVC34928.1"/>
    <property type="molecule type" value="Genomic_DNA"/>
</dbReference>
<accession>A0A5E4MRL0</accession>
<dbReference type="Proteomes" id="UP000325440">
    <property type="component" value="Unassembled WGS sequence"/>
</dbReference>
<evidence type="ECO:0000313" key="1">
    <source>
        <dbReference type="EMBL" id="VVC34928.1"/>
    </source>
</evidence>
<organism evidence="1 2">
    <name type="scientific">Cinara cedri</name>
    <dbReference type="NCBI Taxonomy" id="506608"/>
    <lineage>
        <taxon>Eukaryota</taxon>
        <taxon>Metazoa</taxon>
        <taxon>Ecdysozoa</taxon>
        <taxon>Arthropoda</taxon>
        <taxon>Hexapoda</taxon>
        <taxon>Insecta</taxon>
        <taxon>Pterygota</taxon>
        <taxon>Neoptera</taxon>
        <taxon>Paraneoptera</taxon>
        <taxon>Hemiptera</taxon>
        <taxon>Sternorrhyncha</taxon>
        <taxon>Aphidomorpha</taxon>
        <taxon>Aphidoidea</taxon>
        <taxon>Aphididae</taxon>
        <taxon>Lachninae</taxon>
        <taxon>Cinara</taxon>
    </lineage>
</organism>
<gene>
    <name evidence="1" type="ORF">CINCED_3A023516</name>
</gene>
<reference evidence="1 2" key="1">
    <citation type="submission" date="2019-08" db="EMBL/GenBank/DDBJ databases">
        <authorList>
            <person name="Alioto T."/>
            <person name="Alioto T."/>
            <person name="Gomez Garrido J."/>
        </authorList>
    </citation>
    <scope>NUCLEOTIDE SEQUENCE [LARGE SCALE GENOMIC DNA]</scope>
</reference>
<feature type="non-terminal residue" evidence="1">
    <location>
        <position position="1"/>
    </location>
</feature>
<protein>
    <submittedName>
        <fullName evidence="1">Uncharacterized protein</fullName>
    </submittedName>
</protein>
<keyword evidence="2" id="KW-1185">Reference proteome</keyword>
<dbReference type="OrthoDB" id="10063284at2759"/>
<dbReference type="AlphaFoldDB" id="A0A5E4MRL0"/>
<sequence>SPKRWDFLMDNLHLFLNGYSTTRRSSKQKAVRALNLQLSDVIKVFGLCNQEALSAEAKFDAKNIVKSNK</sequence>
<evidence type="ECO:0000313" key="2">
    <source>
        <dbReference type="Proteomes" id="UP000325440"/>
    </source>
</evidence>